<protein>
    <submittedName>
        <fullName evidence="1">DUF2071 domain-containing protein</fullName>
    </submittedName>
</protein>
<dbReference type="SUPFAM" id="SSF160104">
    <property type="entry name" value="Acetoacetate decarboxylase-like"/>
    <property type="match status" value="1"/>
</dbReference>
<accession>A0ABT8N2P5</accession>
<dbReference type="InterPro" id="IPR018644">
    <property type="entry name" value="DUF2071"/>
</dbReference>
<dbReference type="EMBL" id="JAUJWV010000001">
    <property type="protein sequence ID" value="MDN7242003.1"/>
    <property type="molecule type" value="Genomic_DNA"/>
</dbReference>
<dbReference type="PANTHER" id="PTHR39186:SF1">
    <property type="entry name" value="DUF2071 DOMAIN-CONTAINING PROTEIN"/>
    <property type="match status" value="1"/>
</dbReference>
<evidence type="ECO:0000313" key="2">
    <source>
        <dbReference type="Proteomes" id="UP001172055"/>
    </source>
</evidence>
<dbReference type="InterPro" id="IPR023375">
    <property type="entry name" value="ADC_dom_sf"/>
</dbReference>
<keyword evidence="2" id="KW-1185">Reference proteome</keyword>
<dbReference type="RefSeq" id="WP_301723552.1">
    <property type="nucleotide sequence ID" value="NZ_JAUJWV010000001.1"/>
</dbReference>
<proteinExistence type="predicted"/>
<evidence type="ECO:0000313" key="1">
    <source>
        <dbReference type="EMBL" id="MDN7242003.1"/>
    </source>
</evidence>
<comment type="caution">
    <text evidence="1">The sequence shown here is derived from an EMBL/GenBank/DDBJ whole genome shotgun (WGS) entry which is preliminary data.</text>
</comment>
<dbReference type="PANTHER" id="PTHR39186">
    <property type="entry name" value="DUF2071 FAMILY PROTEIN"/>
    <property type="match status" value="1"/>
</dbReference>
<organism evidence="1 2">
    <name type="scientific">Planococcus shixiaomingii</name>
    <dbReference type="NCBI Taxonomy" id="3058393"/>
    <lineage>
        <taxon>Bacteria</taxon>
        <taxon>Bacillati</taxon>
        <taxon>Bacillota</taxon>
        <taxon>Bacilli</taxon>
        <taxon>Bacillales</taxon>
        <taxon>Caryophanaceae</taxon>
        <taxon>Planococcus</taxon>
    </lineage>
</organism>
<dbReference type="Gene3D" id="2.40.400.10">
    <property type="entry name" value="Acetoacetate decarboxylase-like"/>
    <property type="match status" value="1"/>
</dbReference>
<dbReference type="Pfam" id="PF09844">
    <property type="entry name" value="DUF2071"/>
    <property type="match status" value="1"/>
</dbReference>
<reference evidence="1 2" key="1">
    <citation type="submission" date="2023-06" db="EMBL/GenBank/DDBJ databases">
        <title>Novel species in genus Planococcus.</title>
        <authorList>
            <person name="Ning S."/>
        </authorList>
    </citation>
    <scope>NUCLEOTIDE SEQUENCE [LARGE SCALE GENOMIC DNA]</scope>
    <source>
        <strain evidence="1 2">N028</strain>
    </source>
</reference>
<gene>
    <name evidence="1" type="ORF">QWY14_09350</name>
</gene>
<dbReference type="Proteomes" id="UP001172055">
    <property type="component" value="Unassembled WGS sequence"/>
</dbReference>
<sequence>MKKPWIMTQEWHNLLFLHWPIPPDLLLPHIPQELELDLYDGQAWVGVVLFKAKRTRPRLLPPVPGAGTYLELNVRTYVKLNGKSGVFFFSLDADSPLAVKTATTGDFLPYRHARMAIEEHRGTWRFQSKRIHEHSFSEILDLSFRVISPPIVKNELEGWLTERYCLWTKPKNRLFRVDIEHDPWQLEYVKGTVYRNTMASFLPVDFPQELAITHYSEWQKVRFFPPVQEQ</sequence>
<name>A0ABT8N2P5_9BACL</name>